<evidence type="ECO:0000313" key="3">
    <source>
        <dbReference type="Proteomes" id="UP000002051"/>
    </source>
</evidence>
<keyword evidence="3" id="KW-1185">Reference proteome</keyword>
<dbReference type="AlphaFoldDB" id="G7JIC3"/>
<evidence type="ECO:0000313" key="2">
    <source>
        <dbReference type="EnsemblPlants" id="AES87499"/>
    </source>
</evidence>
<gene>
    <name evidence="1" type="ordered locus">MTR_4g028270</name>
</gene>
<accession>G7JIC3</accession>
<reference evidence="2" key="3">
    <citation type="submission" date="2015-04" db="UniProtKB">
        <authorList>
            <consortium name="EnsemblPlants"/>
        </authorList>
    </citation>
    <scope>IDENTIFICATION</scope>
    <source>
        <strain evidence="2">cv. Jemalong A17</strain>
    </source>
</reference>
<proteinExistence type="predicted"/>
<protein>
    <submittedName>
        <fullName evidence="1 2">Uncharacterized protein</fullName>
    </submittedName>
</protein>
<dbReference type="Proteomes" id="UP000002051">
    <property type="component" value="Chromosome 4"/>
</dbReference>
<name>G7JIC3_MEDTR</name>
<reference evidence="1 3" key="2">
    <citation type="journal article" date="2014" name="BMC Genomics">
        <title>An improved genome release (version Mt4.0) for the model legume Medicago truncatula.</title>
        <authorList>
            <person name="Tang H."/>
            <person name="Krishnakumar V."/>
            <person name="Bidwell S."/>
            <person name="Rosen B."/>
            <person name="Chan A."/>
            <person name="Zhou S."/>
            <person name="Gentzbittel L."/>
            <person name="Childs K.L."/>
            <person name="Yandell M."/>
            <person name="Gundlach H."/>
            <person name="Mayer K.F."/>
            <person name="Schwartz D.C."/>
            <person name="Town C.D."/>
        </authorList>
    </citation>
    <scope>GENOME REANNOTATION</scope>
    <source>
        <strain evidence="2 3">cv. Jemalong A17</strain>
    </source>
</reference>
<dbReference type="PaxDb" id="3880-AES87499"/>
<sequence>MVIDNEVVVVAAGSSQIFSLQDLEVAESLVMRKGLKFAKEMSFLNLIAESDALNVVLALNVRQQSPTYVGYKIGDCISFNGLKVVNEVCGGRVYRNDRKLPATGVHCRYSDLASGC</sequence>
<dbReference type="EMBL" id="CM001220">
    <property type="protein sequence ID" value="AES87499.1"/>
    <property type="molecule type" value="Genomic_DNA"/>
</dbReference>
<dbReference type="HOGENOM" id="CLU_2100492_0_0_1"/>
<evidence type="ECO:0000313" key="1">
    <source>
        <dbReference type="EMBL" id="AES87499.1"/>
    </source>
</evidence>
<reference evidence="1 3" key="1">
    <citation type="journal article" date="2011" name="Nature">
        <title>The Medicago genome provides insight into the evolution of rhizobial symbioses.</title>
        <authorList>
            <person name="Young N.D."/>
            <person name="Debelle F."/>
            <person name="Oldroyd G.E."/>
            <person name="Geurts R."/>
            <person name="Cannon S.B."/>
            <person name="Udvardi M.K."/>
            <person name="Benedito V.A."/>
            <person name="Mayer K.F."/>
            <person name="Gouzy J."/>
            <person name="Schoof H."/>
            <person name="Van de Peer Y."/>
            <person name="Proost S."/>
            <person name="Cook D.R."/>
            <person name="Meyers B.C."/>
            <person name="Spannagl M."/>
            <person name="Cheung F."/>
            <person name="De Mita S."/>
            <person name="Krishnakumar V."/>
            <person name="Gundlach H."/>
            <person name="Zhou S."/>
            <person name="Mudge J."/>
            <person name="Bharti A.K."/>
            <person name="Murray J.D."/>
            <person name="Naoumkina M.A."/>
            <person name="Rosen B."/>
            <person name="Silverstein K.A."/>
            <person name="Tang H."/>
            <person name="Rombauts S."/>
            <person name="Zhao P.X."/>
            <person name="Zhou P."/>
            <person name="Barbe V."/>
            <person name="Bardou P."/>
            <person name="Bechner M."/>
            <person name="Bellec A."/>
            <person name="Berger A."/>
            <person name="Berges H."/>
            <person name="Bidwell S."/>
            <person name="Bisseling T."/>
            <person name="Choisne N."/>
            <person name="Couloux A."/>
            <person name="Denny R."/>
            <person name="Deshpande S."/>
            <person name="Dai X."/>
            <person name="Doyle J.J."/>
            <person name="Dudez A.M."/>
            <person name="Farmer A.D."/>
            <person name="Fouteau S."/>
            <person name="Franken C."/>
            <person name="Gibelin C."/>
            <person name="Gish J."/>
            <person name="Goldstein S."/>
            <person name="Gonzalez A.J."/>
            <person name="Green P.J."/>
            <person name="Hallab A."/>
            <person name="Hartog M."/>
            <person name="Hua A."/>
            <person name="Humphray S.J."/>
            <person name="Jeong D.H."/>
            <person name="Jing Y."/>
            <person name="Jocker A."/>
            <person name="Kenton S.M."/>
            <person name="Kim D.J."/>
            <person name="Klee K."/>
            <person name="Lai H."/>
            <person name="Lang C."/>
            <person name="Lin S."/>
            <person name="Macmil S.L."/>
            <person name="Magdelenat G."/>
            <person name="Matthews L."/>
            <person name="McCorrison J."/>
            <person name="Monaghan E.L."/>
            <person name="Mun J.H."/>
            <person name="Najar F.Z."/>
            <person name="Nicholson C."/>
            <person name="Noirot C."/>
            <person name="O'Bleness M."/>
            <person name="Paule C.R."/>
            <person name="Poulain J."/>
            <person name="Prion F."/>
            <person name="Qin B."/>
            <person name="Qu C."/>
            <person name="Retzel E.F."/>
            <person name="Riddle C."/>
            <person name="Sallet E."/>
            <person name="Samain S."/>
            <person name="Samson N."/>
            <person name="Sanders I."/>
            <person name="Saurat O."/>
            <person name="Scarpelli C."/>
            <person name="Schiex T."/>
            <person name="Segurens B."/>
            <person name="Severin A.J."/>
            <person name="Sherrier D.J."/>
            <person name="Shi R."/>
            <person name="Sims S."/>
            <person name="Singer S.R."/>
            <person name="Sinharoy S."/>
            <person name="Sterck L."/>
            <person name="Viollet A."/>
            <person name="Wang B.B."/>
            <person name="Wang K."/>
            <person name="Wang M."/>
            <person name="Wang X."/>
            <person name="Warfsmann J."/>
            <person name="Weissenbach J."/>
            <person name="White D.D."/>
            <person name="White J.D."/>
            <person name="Wiley G.B."/>
            <person name="Wincker P."/>
            <person name="Xing Y."/>
            <person name="Yang L."/>
            <person name="Yao Z."/>
            <person name="Ying F."/>
            <person name="Zhai J."/>
            <person name="Zhou L."/>
            <person name="Zuber A."/>
            <person name="Denarie J."/>
            <person name="Dixon R.A."/>
            <person name="May G.D."/>
            <person name="Schwartz D.C."/>
            <person name="Rogers J."/>
            <person name="Quetier F."/>
            <person name="Town C.D."/>
            <person name="Roe B.A."/>
        </authorList>
    </citation>
    <scope>NUCLEOTIDE SEQUENCE [LARGE SCALE GENOMIC DNA]</scope>
    <source>
        <strain evidence="1">A17</strain>
        <strain evidence="2 3">cv. Jemalong A17</strain>
    </source>
</reference>
<organism evidence="1 3">
    <name type="scientific">Medicago truncatula</name>
    <name type="common">Barrel medic</name>
    <name type="synonym">Medicago tribuloides</name>
    <dbReference type="NCBI Taxonomy" id="3880"/>
    <lineage>
        <taxon>Eukaryota</taxon>
        <taxon>Viridiplantae</taxon>
        <taxon>Streptophyta</taxon>
        <taxon>Embryophyta</taxon>
        <taxon>Tracheophyta</taxon>
        <taxon>Spermatophyta</taxon>
        <taxon>Magnoliopsida</taxon>
        <taxon>eudicotyledons</taxon>
        <taxon>Gunneridae</taxon>
        <taxon>Pentapetalae</taxon>
        <taxon>rosids</taxon>
        <taxon>fabids</taxon>
        <taxon>Fabales</taxon>
        <taxon>Fabaceae</taxon>
        <taxon>Papilionoideae</taxon>
        <taxon>50 kb inversion clade</taxon>
        <taxon>NPAAA clade</taxon>
        <taxon>Hologalegina</taxon>
        <taxon>IRL clade</taxon>
        <taxon>Trifolieae</taxon>
        <taxon>Medicago</taxon>
    </lineage>
</organism>
<dbReference type="EnsemblPlants" id="AES87499">
    <property type="protein sequence ID" value="AES87499"/>
    <property type="gene ID" value="MTR_4g028270"/>
</dbReference>